<keyword evidence="9" id="KW-1185">Reference proteome</keyword>
<organism evidence="8 9">
    <name type="scientific">Trichostrongylus colubriformis</name>
    <name type="common">Black scour worm</name>
    <dbReference type="NCBI Taxonomy" id="6319"/>
    <lineage>
        <taxon>Eukaryota</taxon>
        <taxon>Metazoa</taxon>
        <taxon>Ecdysozoa</taxon>
        <taxon>Nematoda</taxon>
        <taxon>Chromadorea</taxon>
        <taxon>Rhabditida</taxon>
        <taxon>Rhabditina</taxon>
        <taxon>Rhabditomorpha</taxon>
        <taxon>Strongyloidea</taxon>
        <taxon>Trichostrongylidae</taxon>
        <taxon>Trichostrongylus</taxon>
    </lineage>
</organism>
<dbReference type="AlphaFoldDB" id="A0AAN8FT71"/>
<dbReference type="GO" id="GO:0005886">
    <property type="term" value="C:plasma membrane"/>
    <property type="evidence" value="ECO:0007669"/>
    <property type="project" value="UniProtKB-SubCell"/>
</dbReference>
<dbReference type="SMART" id="SM00907">
    <property type="entry name" value="GDNF"/>
    <property type="match status" value="2"/>
</dbReference>
<evidence type="ECO:0000256" key="6">
    <source>
        <dbReference type="SAM" id="SignalP"/>
    </source>
</evidence>
<evidence type="ECO:0000256" key="5">
    <source>
        <dbReference type="ARBA" id="ARBA00023180"/>
    </source>
</evidence>
<keyword evidence="4" id="KW-0472">Membrane</keyword>
<feature type="domain" description="GDNF/GAS1" evidence="7">
    <location>
        <begin position="106"/>
        <end position="183"/>
    </location>
</feature>
<sequence length="236" mass="25869">MIRFYLHSLFCCGLLYLATAQEPNMTAECKSALEACENDLECSNRLSPLMAACTTNTCQPQCRNAVLNVYQNKLGRTLLRSDASCIPGREELKTCHFLPTAPLVHCSLAKLACEADLQCNSKWGVFVSECEAESSRGECSPRCYGLLAETMATPYGQAFESCTCTEREDQLCIHLRNNILDACSKPTPPPPAPGDNSVTSSPTDLNGGVHVSSAHIYFPSLLLCTLLTARLFFFMF</sequence>
<evidence type="ECO:0000256" key="4">
    <source>
        <dbReference type="ARBA" id="ARBA00023136"/>
    </source>
</evidence>
<evidence type="ECO:0000313" key="8">
    <source>
        <dbReference type="EMBL" id="KAK5980322.1"/>
    </source>
</evidence>
<proteinExistence type="predicted"/>
<gene>
    <name evidence="8" type="ORF">GCK32_015739</name>
</gene>
<keyword evidence="3 6" id="KW-0732">Signal</keyword>
<protein>
    <submittedName>
        <fullName evidence="8">Growth arrest-specific protein 1</fullName>
    </submittedName>
</protein>
<accession>A0AAN8FT71</accession>
<reference evidence="8 9" key="1">
    <citation type="submission" date="2019-10" db="EMBL/GenBank/DDBJ databases">
        <title>Assembly and Annotation for the nematode Trichostrongylus colubriformis.</title>
        <authorList>
            <person name="Martin J."/>
        </authorList>
    </citation>
    <scope>NUCLEOTIDE SEQUENCE [LARGE SCALE GENOMIC DNA]</scope>
    <source>
        <strain evidence="8">G859</strain>
        <tissue evidence="8">Whole worm</tissue>
    </source>
</reference>
<evidence type="ECO:0000259" key="7">
    <source>
        <dbReference type="SMART" id="SM00907"/>
    </source>
</evidence>
<evidence type="ECO:0000313" key="9">
    <source>
        <dbReference type="Proteomes" id="UP001331761"/>
    </source>
</evidence>
<feature type="chain" id="PRO_5042952045" evidence="6">
    <location>
        <begin position="21"/>
        <end position="236"/>
    </location>
</feature>
<name>A0AAN8FT71_TRICO</name>
<dbReference type="EMBL" id="WIXE01007566">
    <property type="protein sequence ID" value="KAK5980322.1"/>
    <property type="molecule type" value="Genomic_DNA"/>
</dbReference>
<evidence type="ECO:0000256" key="2">
    <source>
        <dbReference type="ARBA" id="ARBA00022475"/>
    </source>
</evidence>
<comment type="caution">
    <text evidence="8">The sequence shown here is derived from an EMBL/GenBank/DDBJ whole genome shotgun (WGS) entry which is preliminary data.</text>
</comment>
<feature type="domain" description="GDNF/GAS1" evidence="7">
    <location>
        <begin position="29"/>
        <end position="103"/>
    </location>
</feature>
<evidence type="ECO:0000256" key="3">
    <source>
        <dbReference type="ARBA" id="ARBA00022729"/>
    </source>
</evidence>
<comment type="subcellular location">
    <subcellularLocation>
        <location evidence="1">Cell membrane</location>
    </subcellularLocation>
</comment>
<dbReference type="Proteomes" id="UP001331761">
    <property type="component" value="Unassembled WGS sequence"/>
</dbReference>
<dbReference type="InterPro" id="IPR016017">
    <property type="entry name" value="GDNF/GAS1"/>
</dbReference>
<evidence type="ECO:0000256" key="1">
    <source>
        <dbReference type="ARBA" id="ARBA00004236"/>
    </source>
</evidence>
<feature type="signal peptide" evidence="6">
    <location>
        <begin position="1"/>
        <end position="20"/>
    </location>
</feature>
<keyword evidence="5" id="KW-0325">Glycoprotein</keyword>
<keyword evidence="2" id="KW-1003">Cell membrane</keyword>